<name>A0A0R2GWL0_9FIRM</name>
<evidence type="ECO:0000313" key="2">
    <source>
        <dbReference type="Proteomes" id="UP000051841"/>
    </source>
</evidence>
<organism evidence="1 2">
    <name type="scientific">Kandleria vitulina DSM 20405</name>
    <dbReference type="NCBI Taxonomy" id="1410657"/>
    <lineage>
        <taxon>Bacteria</taxon>
        <taxon>Bacillati</taxon>
        <taxon>Bacillota</taxon>
        <taxon>Erysipelotrichia</taxon>
        <taxon>Erysipelotrichales</taxon>
        <taxon>Coprobacillaceae</taxon>
        <taxon>Kandleria</taxon>
    </lineage>
</organism>
<reference evidence="1 2" key="1">
    <citation type="journal article" date="2015" name="Genome Announc.">
        <title>Expanding the biotechnology potential of lactobacilli through comparative genomics of 213 strains and associated genera.</title>
        <authorList>
            <person name="Sun Z."/>
            <person name="Harris H.M."/>
            <person name="McCann A."/>
            <person name="Guo C."/>
            <person name="Argimon S."/>
            <person name="Zhang W."/>
            <person name="Yang X."/>
            <person name="Jeffery I.B."/>
            <person name="Cooney J.C."/>
            <person name="Kagawa T.F."/>
            <person name="Liu W."/>
            <person name="Song Y."/>
            <person name="Salvetti E."/>
            <person name="Wrobel A."/>
            <person name="Rasinkangas P."/>
            <person name="Parkhill J."/>
            <person name="Rea M.C."/>
            <person name="O'Sullivan O."/>
            <person name="Ritari J."/>
            <person name="Douillard F.P."/>
            <person name="Paul Ross R."/>
            <person name="Yang R."/>
            <person name="Briner A.E."/>
            <person name="Felis G.E."/>
            <person name="de Vos W.M."/>
            <person name="Barrangou R."/>
            <person name="Klaenhammer T.R."/>
            <person name="Caufield P.W."/>
            <person name="Cui Y."/>
            <person name="Zhang H."/>
            <person name="O'Toole P.W."/>
        </authorList>
    </citation>
    <scope>NUCLEOTIDE SEQUENCE [LARGE SCALE GENOMIC DNA]</scope>
    <source>
        <strain evidence="1 2">DSM 20405</strain>
    </source>
</reference>
<accession>A0A0R2GWL0</accession>
<dbReference type="Proteomes" id="UP000051841">
    <property type="component" value="Unassembled WGS sequence"/>
</dbReference>
<dbReference type="AlphaFoldDB" id="A0A0R2GWL0"/>
<dbReference type="EMBL" id="JQBL01000085">
    <property type="protein sequence ID" value="KRN44750.1"/>
    <property type="molecule type" value="Genomic_DNA"/>
</dbReference>
<dbReference type="RefSeq" id="WP_031589914.1">
    <property type="nucleotide sequence ID" value="NZ_JNKN01000076.1"/>
</dbReference>
<proteinExistence type="predicted"/>
<protein>
    <submittedName>
        <fullName evidence="1">Uncharacterized protein</fullName>
    </submittedName>
</protein>
<sequence length="114" mass="13633">MKTVLINYLDAHHLPFKDYNDHLIVIYEDKYIHSLSLEYKENGLTMNVPIEKDVQDVRLIMKKNLFTTLGHFNYSYEHKKLFYQVSYDLSERVLSTEMIDDLFLSLKDIRLLDA</sequence>
<dbReference type="PATRIC" id="fig|1410657.5.peg.2121"/>
<evidence type="ECO:0000313" key="1">
    <source>
        <dbReference type="EMBL" id="KRN44750.1"/>
    </source>
</evidence>
<keyword evidence="2" id="KW-1185">Reference proteome</keyword>
<gene>
    <name evidence="1" type="ORF">IV49_GL002056</name>
</gene>
<comment type="caution">
    <text evidence="1">The sequence shown here is derived from an EMBL/GenBank/DDBJ whole genome shotgun (WGS) entry which is preliminary data.</text>
</comment>